<protein>
    <submittedName>
        <fullName evidence="1">Uncharacterized protein</fullName>
    </submittedName>
</protein>
<accession>A0A0A9EKR9</accession>
<evidence type="ECO:0000313" key="1">
    <source>
        <dbReference type="EMBL" id="JAE01355.1"/>
    </source>
</evidence>
<dbReference type="AlphaFoldDB" id="A0A0A9EKR9"/>
<proteinExistence type="predicted"/>
<reference evidence="1" key="2">
    <citation type="journal article" date="2015" name="Data Brief">
        <title>Shoot transcriptome of the giant reed, Arundo donax.</title>
        <authorList>
            <person name="Barrero R.A."/>
            <person name="Guerrero F.D."/>
            <person name="Moolhuijzen P."/>
            <person name="Goolsby J.A."/>
            <person name="Tidwell J."/>
            <person name="Bellgard S.E."/>
            <person name="Bellgard M.I."/>
        </authorList>
    </citation>
    <scope>NUCLEOTIDE SEQUENCE</scope>
    <source>
        <tissue evidence="1">Shoot tissue taken approximately 20 cm above the soil surface</tissue>
    </source>
</reference>
<reference evidence="1" key="1">
    <citation type="submission" date="2014-09" db="EMBL/GenBank/DDBJ databases">
        <authorList>
            <person name="Magalhaes I.L.F."/>
            <person name="Oliveira U."/>
            <person name="Santos F.R."/>
            <person name="Vidigal T.H.D.A."/>
            <person name="Brescovit A.D."/>
            <person name="Santos A.J."/>
        </authorList>
    </citation>
    <scope>NUCLEOTIDE SEQUENCE</scope>
    <source>
        <tissue evidence="1">Shoot tissue taken approximately 20 cm above the soil surface</tissue>
    </source>
</reference>
<name>A0A0A9EKR9_ARUDO</name>
<dbReference type="EMBL" id="GBRH01196541">
    <property type="protein sequence ID" value="JAE01355.1"/>
    <property type="molecule type" value="Transcribed_RNA"/>
</dbReference>
<sequence length="21" mass="2397">MYYSIVQAGQKHAKKALFIIS</sequence>
<organism evidence="1">
    <name type="scientific">Arundo donax</name>
    <name type="common">Giant reed</name>
    <name type="synonym">Donax arundinaceus</name>
    <dbReference type="NCBI Taxonomy" id="35708"/>
    <lineage>
        <taxon>Eukaryota</taxon>
        <taxon>Viridiplantae</taxon>
        <taxon>Streptophyta</taxon>
        <taxon>Embryophyta</taxon>
        <taxon>Tracheophyta</taxon>
        <taxon>Spermatophyta</taxon>
        <taxon>Magnoliopsida</taxon>
        <taxon>Liliopsida</taxon>
        <taxon>Poales</taxon>
        <taxon>Poaceae</taxon>
        <taxon>PACMAD clade</taxon>
        <taxon>Arundinoideae</taxon>
        <taxon>Arundineae</taxon>
        <taxon>Arundo</taxon>
    </lineage>
</organism>